<keyword evidence="2" id="KW-1185">Reference proteome</keyword>
<gene>
    <name evidence="1" type="ORF">F4821DRAFT_273608</name>
</gene>
<proteinExistence type="predicted"/>
<dbReference type="EMBL" id="MU394423">
    <property type="protein sequence ID" value="KAI6080782.1"/>
    <property type="molecule type" value="Genomic_DNA"/>
</dbReference>
<keyword evidence="1" id="KW-0034">Amyloid</keyword>
<comment type="caution">
    <text evidence="1">The sequence shown here is derived from an EMBL/GenBank/DDBJ whole genome shotgun (WGS) entry which is preliminary data.</text>
</comment>
<protein>
    <submittedName>
        <fullName evidence="1">Prion-inhibition and propagation-domain-containing protein</fullName>
    </submittedName>
</protein>
<keyword evidence="1" id="KW-0640">Prion</keyword>
<evidence type="ECO:0000313" key="2">
    <source>
        <dbReference type="Proteomes" id="UP001497680"/>
    </source>
</evidence>
<dbReference type="Proteomes" id="UP001497680">
    <property type="component" value="Unassembled WGS sequence"/>
</dbReference>
<organism evidence="1 2">
    <name type="scientific">Hypoxylon rubiginosum</name>
    <dbReference type="NCBI Taxonomy" id="110542"/>
    <lineage>
        <taxon>Eukaryota</taxon>
        <taxon>Fungi</taxon>
        <taxon>Dikarya</taxon>
        <taxon>Ascomycota</taxon>
        <taxon>Pezizomycotina</taxon>
        <taxon>Sordariomycetes</taxon>
        <taxon>Xylariomycetidae</taxon>
        <taxon>Xylariales</taxon>
        <taxon>Hypoxylaceae</taxon>
        <taxon>Hypoxylon</taxon>
    </lineage>
</organism>
<sequence>MDPVGVSLGVVSLLLQVFSSCIKAYQLVSEAKGLEEKHRFLRVRFKTEQYRLLDWGAVAKIDDDNGVFLTNKGNRGLVMEVLDQQYQLMMSCLDNLDHRFPNTDGLLSKALDLVDRTRKLPARLRWVVSDRDKMEDLLSRLATLNDFLRDMLSTHQLEMLRAQEMRTSYQIVQMNSRMDHLIEVIQAGILPLPTATALRSAPIRPVASPSPNQAYTDGFGKCLQDLVRLAQFKAVSHAVQGHALDNDLRDQIGLQKPQDNGPRGLSLDPRLLDMDVEDMTNSSDQRRAMGWYCNSKTTNTYRRIWIEWKEMEYQHPHSSSDGPNPVTLKRFEALVALLREDEVTSQFRAPKCLGYFLQRATRAALRYGLVFEAPSEVPPSYCPVSLRSLLRGDFRTPSLSARVALIKILAECLEKLHAVNWLHKGIRSENIIFFSRDGNDTLDLGRPYLSGFDYSRPESSVSMSENPPTNLSDDLYRHPNVQGGPVERGRSSGYRKFHDIYSMGLVFVEISLWKPLEAVVGVSDMARLKVSDILSVRDTLMSNSYQQSIESRMGDTVAEAIQACLKGMSAFGLTENAQGNNELDGEQLQARFYEIVVKPLTALRI</sequence>
<reference evidence="1 2" key="1">
    <citation type="journal article" date="2022" name="New Phytol.">
        <title>Ecological generalism drives hyperdiversity of secondary metabolite gene clusters in xylarialean endophytes.</title>
        <authorList>
            <person name="Franco M.E.E."/>
            <person name="Wisecaver J.H."/>
            <person name="Arnold A.E."/>
            <person name="Ju Y.M."/>
            <person name="Slot J.C."/>
            <person name="Ahrendt S."/>
            <person name="Moore L.P."/>
            <person name="Eastman K.E."/>
            <person name="Scott K."/>
            <person name="Konkel Z."/>
            <person name="Mondo S.J."/>
            <person name="Kuo A."/>
            <person name="Hayes R.D."/>
            <person name="Haridas S."/>
            <person name="Andreopoulos B."/>
            <person name="Riley R."/>
            <person name="LaButti K."/>
            <person name="Pangilinan J."/>
            <person name="Lipzen A."/>
            <person name="Amirebrahimi M."/>
            <person name="Yan J."/>
            <person name="Adam C."/>
            <person name="Keymanesh K."/>
            <person name="Ng V."/>
            <person name="Louie K."/>
            <person name="Northen T."/>
            <person name="Drula E."/>
            <person name="Henrissat B."/>
            <person name="Hsieh H.M."/>
            <person name="Youens-Clark K."/>
            <person name="Lutzoni F."/>
            <person name="Miadlikowska J."/>
            <person name="Eastwood D.C."/>
            <person name="Hamelin R.C."/>
            <person name="Grigoriev I.V."/>
            <person name="U'Ren J.M."/>
        </authorList>
    </citation>
    <scope>NUCLEOTIDE SEQUENCE [LARGE SCALE GENOMIC DNA]</scope>
    <source>
        <strain evidence="1 2">ER1909</strain>
    </source>
</reference>
<accession>A0ACC0CK91</accession>
<evidence type="ECO:0000313" key="1">
    <source>
        <dbReference type="EMBL" id="KAI6080782.1"/>
    </source>
</evidence>
<name>A0ACC0CK91_9PEZI</name>